<feature type="chain" id="PRO_5040189544" description="Peptidase S1 domain-containing protein" evidence="8">
    <location>
        <begin position="19"/>
        <end position="699"/>
    </location>
</feature>
<evidence type="ECO:0000259" key="9">
    <source>
        <dbReference type="PROSITE" id="PS50240"/>
    </source>
</evidence>
<dbReference type="InterPro" id="IPR003591">
    <property type="entry name" value="Leu-rich_rpt_typical-subtyp"/>
</dbReference>
<dbReference type="SMART" id="SM00020">
    <property type="entry name" value="Tryp_SPc"/>
    <property type="match status" value="1"/>
</dbReference>
<dbReference type="FunFam" id="2.40.10.10:FF:000068">
    <property type="entry name" value="transmembrane protease serine 2"/>
    <property type="match status" value="1"/>
</dbReference>
<accession>A0A9N9WZM7</accession>
<evidence type="ECO:0000313" key="10">
    <source>
        <dbReference type="EMBL" id="CAG9810112.1"/>
    </source>
</evidence>
<feature type="signal peptide" evidence="8">
    <location>
        <begin position="1"/>
        <end position="18"/>
    </location>
</feature>
<dbReference type="PROSITE" id="PS50240">
    <property type="entry name" value="TRYPSIN_DOM"/>
    <property type="match status" value="1"/>
</dbReference>
<dbReference type="InterPro" id="IPR050467">
    <property type="entry name" value="LRFN"/>
</dbReference>
<keyword evidence="11" id="KW-1185">Reference proteome</keyword>
<dbReference type="InterPro" id="IPR001314">
    <property type="entry name" value="Peptidase_S1A"/>
</dbReference>
<dbReference type="SMART" id="SM00369">
    <property type="entry name" value="LRR_TYP"/>
    <property type="match status" value="6"/>
</dbReference>
<dbReference type="InterPro" id="IPR009003">
    <property type="entry name" value="Peptidase_S1_PA"/>
</dbReference>
<dbReference type="AlphaFoldDB" id="A0A9N9WZM7"/>
<evidence type="ECO:0000256" key="3">
    <source>
        <dbReference type="ARBA" id="ARBA00022737"/>
    </source>
</evidence>
<gene>
    <name evidence="10" type="ORF">CHIRRI_LOCUS12929</name>
</gene>
<dbReference type="PANTHER" id="PTHR45842:SF12">
    <property type="entry name" value="KEKKON 5, ISOFORM A"/>
    <property type="match status" value="1"/>
</dbReference>
<protein>
    <recommendedName>
        <fullName evidence="9">Peptidase S1 domain-containing protein</fullName>
    </recommendedName>
</protein>
<dbReference type="Pfam" id="PF13855">
    <property type="entry name" value="LRR_8"/>
    <property type="match status" value="1"/>
</dbReference>
<evidence type="ECO:0000313" key="11">
    <source>
        <dbReference type="Proteomes" id="UP001153620"/>
    </source>
</evidence>
<dbReference type="Pfam" id="PF00560">
    <property type="entry name" value="LRR_1"/>
    <property type="match status" value="1"/>
</dbReference>
<keyword evidence="3" id="KW-0677">Repeat</keyword>
<keyword evidence="2 8" id="KW-0732">Signal</keyword>
<proteinExistence type="inferred from homology"/>
<comment type="similarity">
    <text evidence="6">Belongs to the peptidase S1 family. CLIP subfamily.</text>
</comment>
<dbReference type="PANTHER" id="PTHR45842">
    <property type="entry name" value="SYNAPTIC ADHESION-LIKE MOLECULE SALM"/>
    <property type="match status" value="1"/>
</dbReference>
<dbReference type="OrthoDB" id="6615299at2759"/>
<dbReference type="PROSITE" id="PS00134">
    <property type="entry name" value="TRYPSIN_HIS"/>
    <property type="match status" value="1"/>
</dbReference>
<dbReference type="GO" id="GO:0006508">
    <property type="term" value="P:proteolysis"/>
    <property type="evidence" value="ECO:0007669"/>
    <property type="project" value="InterPro"/>
</dbReference>
<keyword evidence="5" id="KW-0325">Glycoprotein</keyword>
<evidence type="ECO:0000256" key="8">
    <source>
        <dbReference type="SAM" id="SignalP"/>
    </source>
</evidence>
<dbReference type="InterPro" id="IPR043504">
    <property type="entry name" value="Peptidase_S1_PA_chymotrypsin"/>
</dbReference>
<dbReference type="Gene3D" id="3.80.10.10">
    <property type="entry name" value="Ribonuclease Inhibitor"/>
    <property type="match status" value="1"/>
</dbReference>
<dbReference type="InterPro" id="IPR001254">
    <property type="entry name" value="Trypsin_dom"/>
</dbReference>
<dbReference type="GO" id="GO:0004252">
    <property type="term" value="F:serine-type endopeptidase activity"/>
    <property type="evidence" value="ECO:0007669"/>
    <property type="project" value="InterPro"/>
</dbReference>
<evidence type="ECO:0000256" key="5">
    <source>
        <dbReference type="ARBA" id="ARBA00023180"/>
    </source>
</evidence>
<evidence type="ECO:0000256" key="4">
    <source>
        <dbReference type="ARBA" id="ARBA00023157"/>
    </source>
</evidence>
<dbReference type="InterPro" id="IPR001611">
    <property type="entry name" value="Leu-rich_rpt"/>
</dbReference>
<organism evidence="10 11">
    <name type="scientific">Chironomus riparius</name>
    <dbReference type="NCBI Taxonomy" id="315576"/>
    <lineage>
        <taxon>Eukaryota</taxon>
        <taxon>Metazoa</taxon>
        <taxon>Ecdysozoa</taxon>
        <taxon>Arthropoda</taxon>
        <taxon>Hexapoda</taxon>
        <taxon>Insecta</taxon>
        <taxon>Pterygota</taxon>
        <taxon>Neoptera</taxon>
        <taxon>Endopterygota</taxon>
        <taxon>Diptera</taxon>
        <taxon>Nematocera</taxon>
        <taxon>Chironomoidea</taxon>
        <taxon>Chironomidae</taxon>
        <taxon>Chironominae</taxon>
        <taxon>Chironomus</taxon>
    </lineage>
</organism>
<reference evidence="10" key="1">
    <citation type="submission" date="2022-01" db="EMBL/GenBank/DDBJ databases">
        <authorList>
            <person name="King R."/>
        </authorList>
    </citation>
    <scope>NUCLEOTIDE SEQUENCE</scope>
</reference>
<dbReference type="SUPFAM" id="SSF50494">
    <property type="entry name" value="Trypsin-like serine proteases"/>
    <property type="match status" value="1"/>
</dbReference>
<evidence type="ECO:0000256" key="7">
    <source>
        <dbReference type="SAM" id="MobiDB-lite"/>
    </source>
</evidence>
<name>A0A9N9WZM7_9DIPT</name>
<dbReference type="SUPFAM" id="SSF52058">
    <property type="entry name" value="L domain-like"/>
    <property type="match status" value="1"/>
</dbReference>
<feature type="compositionally biased region" description="Low complexity" evidence="7">
    <location>
        <begin position="331"/>
        <end position="369"/>
    </location>
</feature>
<dbReference type="Gene3D" id="2.40.10.10">
    <property type="entry name" value="Trypsin-like serine proteases"/>
    <property type="match status" value="1"/>
</dbReference>
<dbReference type="PROSITE" id="PS51450">
    <property type="entry name" value="LRR"/>
    <property type="match status" value="2"/>
</dbReference>
<feature type="domain" description="Peptidase S1" evidence="9">
    <location>
        <begin position="415"/>
        <end position="660"/>
    </location>
</feature>
<feature type="region of interest" description="Disordered" evidence="7">
    <location>
        <begin position="327"/>
        <end position="374"/>
    </location>
</feature>
<keyword evidence="1" id="KW-0433">Leucine-rich repeat</keyword>
<dbReference type="EMBL" id="OU895880">
    <property type="protein sequence ID" value="CAG9810112.1"/>
    <property type="molecule type" value="Genomic_DNA"/>
</dbReference>
<keyword evidence="4" id="KW-1015">Disulfide bond</keyword>
<sequence>MNFKLLTILLTVVTLTTASAPYCVYGTTKATFLRDYVDYTCQIDVDGQLDVLNEIWGLRDPDDPKRDEDVKILTVMGRSKSLMTIFSPIFCEQFPNIEIIDMSDAEIEEVKLNSLNNCRNLEVVQFYRNKLSDIDENFLSNNRNLKELYLNYNKFTTFPQHLFKNLQDLQVLDLSANILDDLPYNIFNSLQNLKTLKLDTNQLRILNPDWFFNLENLQNLDLSSNEIAELPENVFSSLYNLKTLNLDKNNLKIISSYSFDQHPKLGTVSFYKNDINAIDQRFIEKCKIKSLNMKGNACSDDPKINGKDLGRKLNRCFKNFKFIGQEPEAHTTTTTKRTTTSRTTTTRKPTTTTEPTTTTTKTTTTTTRTTTRRSASRMLTQITEPIRTTTEPLPEIRSDIDEDLCGERHSGVSLVIKGYDFDHGSYPWVAVLVVDGKVHCGGVLISRAKIITAGHCILTKSSRKIDPKEITAVLGGHNLNLLHEIDRVAFSVIEAHVHPKWNQFLQRYDSDIAVLILREELTYNLHVRPICVAQPNTRAMEVSDGTVVGYGKTEDTSKQYSNVPKQADTPIHDLDTCLRLYPNIQTIAHHTTFCGGHGNGTGACTGDSGGGLFVKIGNVFYLRGIVSASLSGDAYGCNVEAYSLFTDITQFIPWIHSVGQDSISVRIDREKPVRFEPPWITTTPRSSVTRLHHDGRPIW</sequence>
<dbReference type="InterPro" id="IPR032675">
    <property type="entry name" value="LRR_dom_sf"/>
</dbReference>
<reference evidence="10" key="2">
    <citation type="submission" date="2022-10" db="EMBL/GenBank/DDBJ databases">
        <authorList>
            <consortium name="ENA_rothamsted_submissions"/>
            <consortium name="culmorum"/>
            <person name="King R."/>
        </authorList>
    </citation>
    <scope>NUCLEOTIDE SEQUENCE</scope>
</reference>
<dbReference type="Pfam" id="PF00089">
    <property type="entry name" value="Trypsin"/>
    <property type="match status" value="1"/>
</dbReference>
<dbReference type="PRINTS" id="PR00722">
    <property type="entry name" value="CHYMOTRYPSIN"/>
</dbReference>
<evidence type="ECO:0000256" key="1">
    <source>
        <dbReference type="ARBA" id="ARBA00022614"/>
    </source>
</evidence>
<dbReference type="InterPro" id="IPR018114">
    <property type="entry name" value="TRYPSIN_HIS"/>
</dbReference>
<dbReference type="Proteomes" id="UP001153620">
    <property type="component" value="Chromosome 4"/>
</dbReference>
<evidence type="ECO:0000256" key="6">
    <source>
        <dbReference type="ARBA" id="ARBA00024195"/>
    </source>
</evidence>
<evidence type="ECO:0000256" key="2">
    <source>
        <dbReference type="ARBA" id="ARBA00022729"/>
    </source>
</evidence>
<dbReference type="CDD" id="cd00190">
    <property type="entry name" value="Tryp_SPc"/>
    <property type="match status" value="1"/>
</dbReference>